<keyword evidence="12 18" id="KW-0548">Nucleotidyltransferase</keyword>
<dbReference type="EMBL" id="JACYXI010000002">
    <property type="protein sequence ID" value="MBD8891062.1"/>
    <property type="molecule type" value="Genomic_DNA"/>
</dbReference>
<evidence type="ECO:0000313" key="20">
    <source>
        <dbReference type="EMBL" id="MBD8891062.1"/>
    </source>
</evidence>
<organism evidence="20 21">
    <name type="scientific">Roseibium litorale</name>
    <dbReference type="NCBI Taxonomy" id="2803841"/>
    <lineage>
        <taxon>Bacteria</taxon>
        <taxon>Pseudomonadati</taxon>
        <taxon>Pseudomonadota</taxon>
        <taxon>Alphaproteobacteria</taxon>
        <taxon>Hyphomicrobiales</taxon>
        <taxon>Stappiaceae</taxon>
        <taxon>Roseibium</taxon>
    </lineage>
</organism>
<protein>
    <recommendedName>
        <fullName evidence="7 18">Phosphatidate cytidylyltransferase</fullName>
        <ecNumber evidence="6 18">2.7.7.41</ecNumber>
    </recommendedName>
</protein>
<dbReference type="PROSITE" id="PS51257">
    <property type="entry name" value="PROKAR_LIPOPROTEIN"/>
    <property type="match status" value="1"/>
</dbReference>
<proteinExistence type="inferred from homology"/>
<keyword evidence="21" id="KW-1185">Reference proteome</keyword>
<reference evidence="20 21" key="2">
    <citation type="journal article" date="2021" name="Int. J. Syst. Evol. Microbiol.">
        <title>Roseibium litorale sp. nov., isolated from a tidal flat sediment and proposal for the reclassification of Labrenzia polysiphoniae as Roseibium polysiphoniae comb. nov.</title>
        <authorList>
            <person name="Liu Y."/>
            <person name="Pei T."/>
            <person name="Du J."/>
            <person name="Chao M."/>
            <person name="Deng M.R."/>
            <person name="Zhu H."/>
        </authorList>
    </citation>
    <scope>NUCLEOTIDE SEQUENCE [LARGE SCALE GENOMIC DNA]</scope>
    <source>
        <strain evidence="20 21">4C16A</strain>
    </source>
</reference>
<evidence type="ECO:0000256" key="3">
    <source>
        <dbReference type="ARBA" id="ARBA00005119"/>
    </source>
</evidence>
<evidence type="ECO:0000313" key="21">
    <source>
        <dbReference type="Proteomes" id="UP000632063"/>
    </source>
</evidence>
<dbReference type="PROSITE" id="PS01315">
    <property type="entry name" value="CDS"/>
    <property type="match status" value="1"/>
</dbReference>
<comment type="pathway">
    <text evidence="4">Lipid metabolism.</text>
</comment>
<feature type="transmembrane region" description="Helical" evidence="19">
    <location>
        <begin position="6"/>
        <end position="24"/>
    </location>
</feature>
<keyword evidence="10 18" id="KW-0808">Transferase</keyword>
<evidence type="ECO:0000256" key="10">
    <source>
        <dbReference type="ARBA" id="ARBA00022679"/>
    </source>
</evidence>
<evidence type="ECO:0000256" key="17">
    <source>
        <dbReference type="ARBA" id="ARBA00023264"/>
    </source>
</evidence>
<reference evidence="21" key="1">
    <citation type="submission" date="2020-09" db="EMBL/GenBank/DDBJ databases">
        <title>The genome sequence of strain Labrenzia suaedae 4C16A.</title>
        <authorList>
            <person name="Liu Y."/>
        </authorList>
    </citation>
    <scope>NUCLEOTIDE SEQUENCE [LARGE SCALE GENOMIC DNA]</scope>
    <source>
        <strain evidence="21">4C16A</strain>
    </source>
</reference>
<evidence type="ECO:0000256" key="19">
    <source>
        <dbReference type="SAM" id="Phobius"/>
    </source>
</evidence>
<keyword evidence="13 19" id="KW-1133">Transmembrane helix</keyword>
<keyword evidence="15 19" id="KW-0472">Membrane</keyword>
<name>A0ABR9CJP4_9HYPH</name>
<comment type="subcellular location">
    <subcellularLocation>
        <location evidence="2">Cell membrane</location>
        <topology evidence="2">Multi-pass membrane protein</topology>
    </subcellularLocation>
</comment>
<dbReference type="InterPro" id="IPR000374">
    <property type="entry name" value="PC_trans"/>
</dbReference>
<evidence type="ECO:0000256" key="5">
    <source>
        <dbReference type="ARBA" id="ARBA00010185"/>
    </source>
</evidence>
<keyword evidence="11 18" id="KW-0812">Transmembrane</keyword>
<evidence type="ECO:0000256" key="15">
    <source>
        <dbReference type="ARBA" id="ARBA00023136"/>
    </source>
</evidence>
<keyword evidence="17" id="KW-1208">Phospholipid metabolism</keyword>
<gene>
    <name evidence="20" type="ORF">IG616_05860</name>
</gene>
<dbReference type="PANTHER" id="PTHR46382:SF1">
    <property type="entry name" value="PHOSPHATIDATE CYTIDYLYLTRANSFERASE"/>
    <property type="match status" value="1"/>
</dbReference>
<keyword evidence="9" id="KW-0444">Lipid biosynthesis</keyword>
<comment type="similarity">
    <text evidence="5 18">Belongs to the CDS family.</text>
</comment>
<comment type="pathway">
    <text evidence="3 18">Phospholipid metabolism; CDP-diacylglycerol biosynthesis; CDP-diacylglycerol from sn-glycerol 3-phosphate: step 3/3.</text>
</comment>
<evidence type="ECO:0000256" key="18">
    <source>
        <dbReference type="RuleBase" id="RU003938"/>
    </source>
</evidence>
<evidence type="ECO:0000256" key="4">
    <source>
        <dbReference type="ARBA" id="ARBA00005189"/>
    </source>
</evidence>
<evidence type="ECO:0000256" key="16">
    <source>
        <dbReference type="ARBA" id="ARBA00023209"/>
    </source>
</evidence>
<feature type="transmembrane region" description="Helical" evidence="19">
    <location>
        <begin position="242"/>
        <end position="261"/>
    </location>
</feature>
<feature type="transmembrane region" description="Helical" evidence="19">
    <location>
        <begin position="72"/>
        <end position="94"/>
    </location>
</feature>
<accession>A0ABR9CJP4</accession>
<keyword evidence="16" id="KW-0594">Phospholipid biosynthesis</keyword>
<keyword evidence="14" id="KW-0443">Lipid metabolism</keyword>
<dbReference type="Proteomes" id="UP000632063">
    <property type="component" value="Unassembled WGS sequence"/>
</dbReference>
<dbReference type="EC" id="2.7.7.41" evidence="6 18"/>
<evidence type="ECO:0000256" key="11">
    <source>
        <dbReference type="ARBA" id="ARBA00022692"/>
    </source>
</evidence>
<comment type="catalytic activity">
    <reaction evidence="1 18">
        <text>a 1,2-diacyl-sn-glycero-3-phosphate + CTP + H(+) = a CDP-1,2-diacyl-sn-glycerol + diphosphate</text>
        <dbReference type="Rhea" id="RHEA:16229"/>
        <dbReference type="ChEBI" id="CHEBI:15378"/>
        <dbReference type="ChEBI" id="CHEBI:33019"/>
        <dbReference type="ChEBI" id="CHEBI:37563"/>
        <dbReference type="ChEBI" id="CHEBI:58332"/>
        <dbReference type="ChEBI" id="CHEBI:58608"/>
        <dbReference type="EC" id="2.7.7.41"/>
    </reaction>
</comment>
<evidence type="ECO:0000256" key="12">
    <source>
        <dbReference type="ARBA" id="ARBA00022695"/>
    </source>
</evidence>
<evidence type="ECO:0000256" key="6">
    <source>
        <dbReference type="ARBA" id="ARBA00012487"/>
    </source>
</evidence>
<keyword evidence="8" id="KW-1003">Cell membrane</keyword>
<evidence type="ECO:0000256" key="1">
    <source>
        <dbReference type="ARBA" id="ARBA00001698"/>
    </source>
</evidence>
<dbReference type="PANTHER" id="PTHR46382">
    <property type="entry name" value="PHOSPHATIDATE CYTIDYLYLTRANSFERASE"/>
    <property type="match status" value="1"/>
</dbReference>
<dbReference type="GO" id="GO:0016779">
    <property type="term" value="F:nucleotidyltransferase activity"/>
    <property type="evidence" value="ECO:0007669"/>
    <property type="project" value="UniProtKB-KW"/>
</dbReference>
<evidence type="ECO:0000256" key="13">
    <source>
        <dbReference type="ARBA" id="ARBA00022989"/>
    </source>
</evidence>
<feature type="transmembrane region" description="Helical" evidence="19">
    <location>
        <begin position="31"/>
        <end position="52"/>
    </location>
</feature>
<feature type="transmembrane region" description="Helical" evidence="19">
    <location>
        <begin position="128"/>
        <end position="147"/>
    </location>
</feature>
<feature type="transmembrane region" description="Helical" evidence="19">
    <location>
        <begin position="168"/>
        <end position="187"/>
    </location>
</feature>
<dbReference type="Pfam" id="PF01148">
    <property type="entry name" value="CTP_transf_1"/>
    <property type="match status" value="1"/>
</dbReference>
<evidence type="ECO:0000256" key="7">
    <source>
        <dbReference type="ARBA" id="ARBA00019373"/>
    </source>
</evidence>
<sequence length="270" mass="28063">MADLRARVLSALVLGPAVLALSCFGGAPYDGLVLVAGVLILWEWFTITGTIFKSPSGLAGLLALAASGLSYHLGLPIAAFGLVLAGMILCYILGKAARTARWGAEGVLYAGLSMLALMAVRRGDLGQVFIFFLLVVIWATDICAYFVGRFLGGPKLWTRVSPNKTWSGALGGLTFAVLFGGGFVLAAGQTEPLGWMLLAGLLSIVSQIGDLAESALKRRFKVKDSSQLIPGHGGVMDRVDGLVAAAVFAAFLGLAFGGELMDPVSALGLM</sequence>
<evidence type="ECO:0000256" key="8">
    <source>
        <dbReference type="ARBA" id="ARBA00022475"/>
    </source>
</evidence>
<dbReference type="RefSeq" id="WP_192147188.1">
    <property type="nucleotide sequence ID" value="NZ_JACYXI010000002.1"/>
</dbReference>
<evidence type="ECO:0000256" key="2">
    <source>
        <dbReference type="ARBA" id="ARBA00004651"/>
    </source>
</evidence>
<comment type="caution">
    <text evidence="20">The sequence shown here is derived from an EMBL/GenBank/DDBJ whole genome shotgun (WGS) entry which is preliminary data.</text>
</comment>
<evidence type="ECO:0000256" key="9">
    <source>
        <dbReference type="ARBA" id="ARBA00022516"/>
    </source>
</evidence>
<evidence type="ECO:0000256" key="14">
    <source>
        <dbReference type="ARBA" id="ARBA00023098"/>
    </source>
</evidence>